<organism evidence="2 3">
    <name type="scientific">Nocardia testacea</name>
    <dbReference type="NCBI Taxonomy" id="248551"/>
    <lineage>
        <taxon>Bacteria</taxon>
        <taxon>Bacillati</taxon>
        <taxon>Actinomycetota</taxon>
        <taxon>Actinomycetes</taxon>
        <taxon>Mycobacteriales</taxon>
        <taxon>Nocardiaceae</taxon>
        <taxon>Nocardia</taxon>
    </lineage>
</organism>
<dbReference type="Proteomes" id="UP001611494">
    <property type="component" value="Unassembled WGS sequence"/>
</dbReference>
<dbReference type="PANTHER" id="PTHR35563:SF2">
    <property type="entry name" value="BARREL METAL-DEPENDENT HYDROLASE, PUTATIVE (AFU_ORTHOLOGUE AFUA_1G16240)-RELATED"/>
    <property type="match status" value="1"/>
</dbReference>
<accession>A0ABW7VPZ2</accession>
<gene>
    <name evidence="2" type="ORF">ACH49Z_02330</name>
</gene>
<evidence type="ECO:0000313" key="2">
    <source>
        <dbReference type="EMBL" id="MFI2228674.1"/>
    </source>
</evidence>
<dbReference type="InterPro" id="IPR006680">
    <property type="entry name" value="Amidohydro-rel"/>
</dbReference>
<dbReference type="PANTHER" id="PTHR35563">
    <property type="entry name" value="BARREL METAL-DEPENDENT HYDROLASE, PUTATIVE (AFU_ORTHOLOGUE AFUA_1G16240)-RELATED"/>
    <property type="match status" value="1"/>
</dbReference>
<dbReference type="SUPFAM" id="SSF51556">
    <property type="entry name" value="Metallo-dependent hydrolases"/>
    <property type="match status" value="1"/>
</dbReference>
<dbReference type="InterPro" id="IPR052358">
    <property type="entry name" value="Aro_Compnd_Degr_Hydrolases"/>
</dbReference>
<evidence type="ECO:0000259" key="1">
    <source>
        <dbReference type="Pfam" id="PF04909"/>
    </source>
</evidence>
<dbReference type="EMBL" id="JBIRYL010000001">
    <property type="protein sequence ID" value="MFI2228674.1"/>
    <property type="molecule type" value="Genomic_DNA"/>
</dbReference>
<dbReference type="InterPro" id="IPR032466">
    <property type="entry name" value="Metal_Hydrolase"/>
</dbReference>
<feature type="domain" description="Amidohydrolase-related" evidence="1">
    <location>
        <begin position="15"/>
        <end position="288"/>
    </location>
</feature>
<protein>
    <submittedName>
        <fullName evidence="2">Amidohydrolase family protein</fullName>
    </submittedName>
</protein>
<proteinExistence type="predicted"/>
<name>A0ABW7VPZ2_9NOCA</name>
<reference evidence="2 3" key="1">
    <citation type="submission" date="2024-10" db="EMBL/GenBank/DDBJ databases">
        <title>The Natural Products Discovery Center: Release of the First 8490 Sequenced Strains for Exploring Actinobacteria Biosynthetic Diversity.</title>
        <authorList>
            <person name="Kalkreuter E."/>
            <person name="Kautsar S.A."/>
            <person name="Yang D."/>
            <person name="Bader C.D."/>
            <person name="Teijaro C.N."/>
            <person name="Fluegel L."/>
            <person name="Davis C.M."/>
            <person name="Simpson J.R."/>
            <person name="Lauterbach L."/>
            <person name="Steele A.D."/>
            <person name="Gui C."/>
            <person name="Meng S."/>
            <person name="Li G."/>
            <person name="Viehrig K."/>
            <person name="Ye F."/>
            <person name="Su P."/>
            <person name="Kiefer A.F."/>
            <person name="Nichols A."/>
            <person name="Cepeda A.J."/>
            <person name="Yan W."/>
            <person name="Fan B."/>
            <person name="Jiang Y."/>
            <person name="Adhikari A."/>
            <person name="Zheng C.-J."/>
            <person name="Schuster L."/>
            <person name="Cowan T.M."/>
            <person name="Smanski M.J."/>
            <person name="Chevrette M.G."/>
            <person name="De Carvalho L.P.S."/>
            <person name="Shen B."/>
        </authorList>
    </citation>
    <scope>NUCLEOTIDE SEQUENCE [LARGE SCALE GENOMIC DNA]</scope>
    <source>
        <strain evidence="2 3">NPDC019377</strain>
    </source>
</reference>
<dbReference type="Pfam" id="PF04909">
    <property type="entry name" value="Amidohydro_2"/>
    <property type="match status" value="1"/>
</dbReference>
<dbReference type="Gene3D" id="3.20.20.140">
    <property type="entry name" value="Metal-dependent hydrolases"/>
    <property type="match status" value="1"/>
</dbReference>
<dbReference type="RefSeq" id="WP_397059011.1">
    <property type="nucleotide sequence ID" value="NZ_JBIRYL010000001.1"/>
</dbReference>
<sequence length="288" mass="30362">MSGSAPIPAAAAGICDTHVHVLDPQRFPYAAARAYTPAAATVTDLQAFTRTLGVDRVVLVQPSVYGTDNTALLDGLAKLGNAARGIAVIDTEHTTDTELGALRRHGVRALRVNVAVNQDSAAALSACIDRAAPHGLAVEIYAGLSFIVENRAVIESSPVPVVLDHYAGVDPATGSAALGTGVLAELLDTGRVWVKMSAPYRLPGRRGPADIEALTRHFVQARADRLLWASDWPHTGRLPATAPRTPDSVDPFYDVDDSAVLAGLRRAAGSDENIHRILVDNPATLFGF</sequence>
<comment type="caution">
    <text evidence="2">The sequence shown here is derived from an EMBL/GenBank/DDBJ whole genome shotgun (WGS) entry which is preliminary data.</text>
</comment>
<keyword evidence="3" id="KW-1185">Reference proteome</keyword>
<evidence type="ECO:0000313" key="3">
    <source>
        <dbReference type="Proteomes" id="UP001611494"/>
    </source>
</evidence>